<gene>
    <name evidence="1" type="ORF">GO755_39140</name>
</gene>
<dbReference type="AlphaFoldDB" id="A0A7K1SQK8"/>
<evidence type="ECO:0000313" key="2">
    <source>
        <dbReference type="Proteomes" id="UP000436006"/>
    </source>
</evidence>
<proteinExistence type="predicted"/>
<keyword evidence="2" id="KW-1185">Reference proteome</keyword>
<dbReference type="RefSeq" id="WP_157590896.1">
    <property type="nucleotide sequence ID" value="NZ_WPIN01000031.1"/>
</dbReference>
<reference evidence="1 2" key="1">
    <citation type="submission" date="2019-12" db="EMBL/GenBank/DDBJ databases">
        <title>Spirosoma sp. HMF4905 genome sequencing and assembly.</title>
        <authorList>
            <person name="Kang H."/>
            <person name="Cha I."/>
            <person name="Kim H."/>
            <person name="Joh K."/>
        </authorList>
    </citation>
    <scope>NUCLEOTIDE SEQUENCE [LARGE SCALE GENOMIC DNA]</scope>
    <source>
        <strain evidence="1 2">HMF4905</strain>
    </source>
</reference>
<sequence length="96" mass="11389">MKLLITDLKTERQWRSARGLDQKRFDKLLLVFEKAYLDLFDQSIEQRQDDCPEQPCLNTYTDLLFFTLFSLKSGLTYDFLGLVKRFDYCIRGSPAH</sequence>
<comment type="caution">
    <text evidence="1">The sequence shown here is derived from an EMBL/GenBank/DDBJ whole genome shotgun (WGS) entry which is preliminary data.</text>
</comment>
<dbReference type="EMBL" id="WPIN01000031">
    <property type="protein sequence ID" value="MVM36095.1"/>
    <property type="molecule type" value="Genomic_DNA"/>
</dbReference>
<organism evidence="1 2">
    <name type="scientific">Spirosoma arboris</name>
    <dbReference type="NCBI Taxonomy" id="2682092"/>
    <lineage>
        <taxon>Bacteria</taxon>
        <taxon>Pseudomonadati</taxon>
        <taxon>Bacteroidota</taxon>
        <taxon>Cytophagia</taxon>
        <taxon>Cytophagales</taxon>
        <taxon>Cytophagaceae</taxon>
        <taxon>Spirosoma</taxon>
    </lineage>
</organism>
<protein>
    <submittedName>
        <fullName evidence="1">Uncharacterized protein</fullName>
    </submittedName>
</protein>
<evidence type="ECO:0000313" key="1">
    <source>
        <dbReference type="EMBL" id="MVM36095.1"/>
    </source>
</evidence>
<accession>A0A7K1SQK8</accession>
<dbReference type="Proteomes" id="UP000436006">
    <property type="component" value="Unassembled WGS sequence"/>
</dbReference>
<name>A0A7K1SQK8_9BACT</name>